<evidence type="ECO:0000256" key="1">
    <source>
        <dbReference type="SAM" id="MobiDB-lite"/>
    </source>
</evidence>
<feature type="region of interest" description="Disordered" evidence="1">
    <location>
        <begin position="1"/>
        <end position="53"/>
    </location>
</feature>
<gene>
    <name evidence="2" type="ORF">GCM10011363_39410</name>
</gene>
<dbReference type="EMBL" id="BMFC01000015">
    <property type="protein sequence ID" value="GGC18855.1"/>
    <property type="molecule type" value="Genomic_DNA"/>
</dbReference>
<name>A0ABQ1L4M2_9RHOB</name>
<keyword evidence="3" id="KW-1185">Reference proteome</keyword>
<feature type="compositionally biased region" description="Basic and acidic residues" evidence="1">
    <location>
        <begin position="14"/>
        <end position="53"/>
    </location>
</feature>
<protein>
    <submittedName>
        <fullName evidence="2">Uncharacterized protein</fullName>
    </submittedName>
</protein>
<sequence>MNGRKSKRIPPHRPLAEIRAQKRKQYERNKGCNKSDNRETTNGDRIKQGDDDHHCQCQTTKHQLSLNIMKICKAVSLGQGW</sequence>
<accession>A0ABQ1L4M2</accession>
<comment type="caution">
    <text evidence="2">The sequence shown here is derived from an EMBL/GenBank/DDBJ whole genome shotgun (WGS) entry which is preliminary data.</text>
</comment>
<evidence type="ECO:0000313" key="2">
    <source>
        <dbReference type="EMBL" id="GGC18855.1"/>
    </source>
</evidence>
<dbReference type="Proteomes" id="UP000645462">
    <property type="component" value="Unassembled WGS sequence"/>
</dbReference>
<proteinExistence type="predicted"/>
<evidence type="ECO:0000313" key="3">
    <source>
        <dbReference type="Proteomes" id="UP000645462"/>
    </source>
</evidence>
<feature type="compositionally biased region" description="Basic residues" evidence="1">
    <location>
        <begin position="1"/>
        <end position="11"/>
    </location>
</feature>
<organism evidence="2 3">
    <name type="scientific">Marivita lacus</name>
    <dbReference type="NCBI Taxonomy" id="1323742"/>
    <lineage>
        <taxon>Bacteria</taxon>
        <taxon>Pseudomonadati</taxon>
        <taxon>Pseudomonadota</taxon>
        <taxon>Alphaproteobacteria</taxon>
        <taxon>Rhodobacterales</taxon>
        <taxon>Roseobacteraceae</taxon>
        <taxon>Marivita</taxon>
    </lineage>
</organism>
<reference evidence="3" key="1">
    <citation type="journal article" date="2019" name="Int. J. Syst. Evol. Microbiol.">
        <title>The Global Catalogue of Microorganisms (GCM) 10K type strain sequencing project: providing services to taxonomists for standard genome sequencing and annotation.</title>
        <authorList>
            <consortium name="The Broad Institute Genomics Platform"/>
            <consortium name="The Broad Institute Genome Sequencing Center for Infectious Disease"/>
            <person name="Wu L."/>
            <person name="Ma J."/>
        </authorList>
    </citation>
    <scope>NUCLEOTIDE SEQUENCE [LARGE SCALE GENOMIC DNA]</scope>
    <source>
        <strain evidence="3">CGMCC 1.12478</strain>
    </source>
</reference>